<protein>
    <recommendedName>
        <fullName evidence="3">Ras-GEF domain-containing protein</fullName>
    </recommendedName>
</protein>
<dbReference type="GO" id="GO:0005886">
    <property type="term" value="C:plasma membrane"/>
    <property type="evidence" value="ECO:0007669"/>
    <property type="project" value="TreeGrafter"/>
</dbReference>
<evidence type="ECO:0000256" key="1">
    <source>
        <dbReference type="ARBA" id="ARBA00022658"/>
    </source>
</evidence>
<proteinExistence type="predicted"/>
<keyword evidence="1 2" id="KW-0344">Guanine-nucleotide releasing factor</keyword>
<dbReference type="PANTHER" id="PTHR23113:SF368">
    <property type="entry name" value="CELL DIVISION CONTROL PROTEIN 25"/>
    <property type="match status" value="1"/>
</dbReference>
<keyword evidence="5" id="KW-1185">Reference proteome</keyword>
<dbReference type="InterPro" id="IPR001895">
    <property type="entry name" value="RASGEF_cat_dom"/>
</dbReference>
<dbReference type="SMART" id="SM00147">
    <property type="entry name" value="RasGEF"/>
    <property type="match status" value="1"/>
</dbReference>
<dbReference type="GO" id="GO:0005085">
    <property type="term" value="F:guanyl-nucleotide exchange factor activity"/>
    <property type="evidence" value="ECO:0007669"/>
    <property type="project" value="UniProtKB-KW"/>
</dbReference>
<accession>A0AAV6V4Y8</accession>
<dbReference type="Proteomes" id="UP000827092">
    <property type="component" value="Unassembled WGS sequence"/>
</dbReference>
<name>A0AAV6V4Y8_9ARAC</name>
<reference evidence="4 5" key="1">
    <citation type="journal article" date="2022" name="Nat. Ecol. Evol.">
        <title>A masculinizing supergene underlies an exaggerated male reproductive morph in a spider.</title>
        <authorList>
            <person name="Hendrickx F."/>
            <person name="De Corte Z."/>
            <person name="Sonet G."/>
            <person name="Van Belleghem S.M."/>
            <person name="Kostlbacher S."/>
            <person name="Vangestel C."/>
        </authorList>
    </citation>
    <scope>NUCLEOTIDE SEQUENCE [LARGE SCALE GENOMIC DNA]</scope>
    <source>
        <strain evidence="4">W744_W776</strain>
    </source>
</reference>
<comment type="caution">
    <text evidence="4">The sequence shown here is derived from an EMBL/GenBank/DDBJ whole genome shotgun (WGS) entry which is preliminary data.</text>
</comment>
<dbReference type="PROSITE" id="PS50009">
    <property type="entry name" value="RASGEF_CAT"/>
    <property type="match status" value="1"/>
</dbReference>
<dbReference type="GO" id="GO:0007265">
    <property type="term" value="P:Ras protein signal transduction"/>
    <property type="evidence" value="ECO:0007669"/>
    <property type="project" value="TreeGrafter"/>
</dbReference>
<evidence type="ECO:0000259" key="3">
    <source>
        <dbReference type="PROSITE" id="PS50009"/>
    </source>
</evidence>
<dbReference type="Pfam" id="PF00617">
    <property type="entry name" value="RasGEF"/>
    <property type="match status" value="1"/>
</dbReference>
<dbReference type="PANTHER" id="PTHR23113">
    <property type="entry name" value="GUANINE NUCLEOTIDE EXCHANGE FACTOR"/>
    <property type="match status" value="1"/>
</dbReference>
<dbReference type="SUPFAM" id="SSF48366">
    <property type="entry name" value="Ras GEF"/>
    <property type="match status" value="1"/>
</dbReference>
<dbReference type="InterPro" id="IPR023578">
    <property type="entry name" value="Ras_GEF_dom_sf"/>
</dbReference>
<organism evidence="4 5">
    <name type="scientific">Oedothorax gibbosus</name>
    <dbReference type="NCBI Taxonomy" id="931172"/>
    <lineage>
        <taxon>Eukaryota</taxon>
        <taxon>Metazoa</taxon>
        <taxon>Ecdysozoa</taxon>
        <taxon>Arthropoda</taxon>
        <taxon>Chelicerata</taxon>
        <taxon>Arachnida</taxon>
        <taxon>Araneae</taxon>
        <taxon>Araneomorphae</taxon>
        <taxon>Entelegynae</taxon>
        <taxon>Araneoidea</taxon>
        <taxon>Linyphiidae</taxon>
        <taxon>Erigoninae</taxon>
        <taxon>Oedothorax</taxon>
    </lineage>
</organism>
<gene>
    <name evidence="4" type="ORF">JTE90_011861</name>
</gene>
<dbReference type="Gene3D" id="1.10.840.10">
    <property type="entry name" value="Ras guanine-nucleotide exchange factors catalytic domain"/>
    <property type="match status" value="1"/>
</dbReference>
<dbReference type="InterPro" id="IPR008937">
    <property type="entry name" value="Ras-like_GEF"/>
</dbReference>
<dbReference type="AlphaFoldDB" id="A0AAV6V4Y8"/>
<feature type="domain" description="Ras-GEF" evidence="3">
    <location>
        <begin position="28"/>
        <end position="255"/>
    </location>
</feature>
<dbReference type="EMBL" id="JAFNEN010000164">
    <property type="protein sequence ID" value="KAG8191177.1"/>
    <property type="molecule type" value="Genomic_DNA"/>
</dbReference>
<evidence type="ECO:0000313" key="4">
    <source>
        <dbReference type="EMBL" id="KAG8191177.1"/>
    </source>
</evidence>
<dbReference type="InterPro" id="IPR036964">
    <property type="entry name" value="RASGEF_cat_dom_sf"/>
</dbReference>
<sequence>MPKCLKNILKHIFPCLNSGYVGPLVRASPKKYAAQLTIMDFNVLKKITFEEMSNPPFNKENTPNVDVFKDQHNFVTNWAVSEILSFQVAKNRANLISFFIKLAIELHKMNNVNSLVAILVALRTTAIHRLTQTWELVPKALKIKFEKLCHLIESDFNMTELRRLQDEMKIPCLPYIAGYQSDVIKVEEMLKKFPRGEEEKAELCRKQMLKIFLPIQKCQNSNYDHLKKNPLIETYFNVIGEKLDIFKMTAQEQNNFTFRLSKDVEL</sequence>
<evidence type="ECO:0000313" key="5">
    <source>
        <dbReference type="Proteomes" id="UP000827092"/>
    </source>
</evidence>
<evidence type="ECO:0000256" key="2">
    <source>
        <dbReference type="PROSITE-ProRule" id="PRU00168"/>
    </source>
</evidence>